<evidence type="ECO:0000313" key="7">
    <source>
        <dbReference type="Proteomes" id="UP001370348"/>
    </source>
</evidence>
<accession>A0ABZ2LWS4</accession>
<feature type="domain" description="Cyclic nucleotide-binding" evidence="4">
    <location>
        <begin position="87"/>
        <end position="174"/>
    </location>
</feature>
<sequence length="286" mass="32640">MSKKEDFFTRIKVSSPVRALGRRAVEVLDARERRGDLRPSAWHRPAGAWALERARLLTILPEREMTTLIRDARIHRYGRRSIESFDDDDPHVWIVLEGGVKLCRTSALGQRWIEAILEPGDAFGRLSVHSEGVAYEVQALEPTRLAAIARDRFEALLRAHPELAYSVVQHLEARQRKLVRRIESLVFKDVHMRVAETILELAREPGDPCPHGFAVDLRITQQDIAELVGASRQMVNRVLGDFERRLYLQRLGRVVCVLHRERLERFAESAAQSAGDASEMSEVSTR</sequence>
<dbReference type="Gene3D" id="2.60.120.10">
    <property type="entry name" value="Jelly Rolls"/>
    <property type="match status" value="1"/>
</dbReference>
<evidence type="ECO:0000256" key="1">
    <source>
        <dbReference type="ARBA" id="ARBA00023015"/>
    </source>
</evidence>
<dbReference type="InterPro" id="IPR018490">
    <property type="entry name" value="cNMP-bd_dom_sf"/>
</dbReference>
<reference evidence="6 7" key="1">
    <citation type="submission" date="2021-12" db="EMBL/GenBank/DDBJ databases">
        <title>Discovery of the Pendulisporaceae a myxobacterial family with distinct sporulation behavior and unique specialized metabolism.</title>
        <authorList>
            <person name="Garcia R."/>
            <person name="Popoff A."/>
            <person name="Bader C.D."/>
            <person name="Loehr J."/>
            <person name="Walesch S."/>
            <person name="Walt C."/>
            <person name="Boldt J."/>
            <person name="Bunk B."/>
            <person name="Haeckl F.J.F.P.J."/>
            <person name="Gunesch A.P."/>
            <person name="Birkelbach J."/>
            <person name="Nuebel U."/>
            <person name="Pietschmann T."/>
            <person name="Bach T."/>
            <person name="Mueller R."/>
        </authorList>
    </citation>
    <scope>NUCLEOTIDE SEQUENCE [LARGE SCALE GENOMIC DNA]</scope>
    <source>
        <strain evidence="6 7">MSr11954</strain>
    </source>
</reference>
<dbReference type="InterPro" id="IPR036388">
    <property type="entry name" value="WH-like_DNA-bd_sf"/>
</dbReference>
<dbReference type="Gene3D" id="1.10.10.10">
    <property type="entry name" value="Winged helix-like DNA-binding domain superfamily/Winged helix DNA-binding domain"/>
    <property type="match status" value="1"/>
</dbReference>
<dbReference type="Pfam" id="PF13545">
    <property type="entry name" value="HTH_Crp_2"/>
    <property type="match status" value="1"/>
</dbReference>
<dbReference type="InterPro" id="IPR012318">
    <property type="entry name" value="HTH_CRP"/>
</dbReference>
<dbReference type="PANTHER" id="PTHR24567:SF74">
    <property type="entry name" value="HTH-TYPE TRANSCRIPTIONAL REGULATOR ARCR"/>
    <property type="match status" value="1"/>
</dbReference>
<dbReference type="SUPFAM" id="SSF51206">
    <property type="entry name" value="cAMP-binding domain-like"/>
    <property type="match status" value="1"/>
</dbReference>
<evidence type="ECO:0000259" key="4">
    <source>
        <dbReference type="PROSITE" id="PS50042"/>
    </source>
</evidence>
<dbReference type="PROSITE" id="PS51063">
    <property type="entry name" value="HTH_CRP_2"/>
    <property type="match status" value="1"/>
</dbReference>
<evidence type="ECO:0000256" key="2">
    <source>
        <dbReference type="ARBA" id="ARBA00023125"/>
    </source>
</evidence>
<keyword evidence="7" id="KW-1185">Reference proteome</keyword>
<evidence type="ECO:0000256" key="3">
    <source>
        <dbReference type="ARBA" id="ARBA00023163"/>
    </source>
</evidence>
<dbReference type="RefSeq" id="WP_394823077.1">
    <property type="nucleotide sequence ID" value="NZ_CP089984.1"/>
</dbReference>
<keyword evidence="1" id="KW-0805">Transcription regulation</keyword>
<dbReference type="InterPro" id="IPR000595">
    <property type="entry name" value="cNMP-bd_dom"/>
</dbReference>
<evidence type="ECO:0000313" key="6">
    <source>
        <dbReference type="EMBL" id="WXB13467.1"/>
    </source>
</evidence>
<dbReference type="InterPro" id="IPR050397">
    <property type="entry name" value="Env_Response_Regulators"/>
</dbReference>
<proteinExistence type="predicted"/>
<keyword evidence="3" id="KW-0804">Transcription</keyword>
<dbReference type="PANTHER" id="PTHR24567">
    <property type="entry name" value="CRP FAMILY TRANSCRIPTIONAL REGULATORY PROTEIN"/>
    <property type="match status" value="1"/>
</dbReference>
<dbReference type="SMART" id="SM00419">
    <property type="entry name" value="HTH_CRP"/>
    <property type="match status" value="1"/>
</dbReference>
<dbReference type="PROSITE" id="PS50042">
    <property type="entry name" value="CNMP_BINDING_3"/>
    <property type="match status" value="1"/>
</dbReference>
<dbReference type="SUPFAM" id="SSF46785">
    <property type="entry name" value="Winged helix' DNA-binding domain"/>
    <property type="match status" value="1"/>
</dbReference>
<feature type="domain" description="HTH crp-type" evidence="5">
    <location>
        <begin position="188"/>
        <end position="261"/>
    </location>
</feature>
<name>A0ABZ2LWS4_9BACT</name>
<dbReference type="InterPro" id="IPR036390">
    <property type="entry name" value="WH_DNA-bd_sf"/>
</dbReference>
<evidence type="ECO:0000259" key="5">
    <source>
        <dbReference type="PROSITE" id="PS51063"/>
    </source>
</evidence>
<dbReference type="InterPro" id="IPR014710">
    <property type="entry name" value="RmlC-like_jellyroll"/>
</dbReference>
<organism evidence="6 7">
    <name type="scientific">Pendulispora albinea</name>
    <dbReference type="NCBI Taxonomy" id="2741071"/>
    <lineage>
        <taxon>Bacteria</taxon>
        <taxon>Pseudomonadati</taxon>
        <taxon>Myxococcota</taxon>
        <taxon>Myxococcia</taxon>
        <taxon>Myxococcales</taxon>
        <taxon>Sorangiineae</taxon>
        <taxon>Pendulisporaceae</taxon>
        <taxon>Pendulispora</taxon>
    </lineage>
</organism>
<dbReference type="EMBL" id="CP089984">
    <property type="protein sequence ID" value="WXB13467.1"/>
    <property type="molecule type" value="Genomic_DNA"/>
</dbReference>
<protein>
    <submittedName>
        <fullName evidence="6">Crp/Fnr family transcriptional regulator</fullName>
    </submittedName>
</protein>
<dbReference type="Proteomes" id="UP001370348">
    <property type="component" value="Chromosome"/>
</dbReference>
<dbReference type="CDD" id="cd00038">
    <property type="entry name" value="CAP_ED"/>
    <property type="match status" value="1"/>
</dbReference>
<dbReference type="Pfam" id="PF00027">
    <property type="entry name" value="cNMP_binding"/>
    <property type="match status" value="1"/>
</dbReference>
<gene>
    <name evidence="6" type="ORF">LZC94_37190</name>
</gene>
<keyword evidence="2" id="KW-0238">DNA-binding</keyword>